<dbReference type="PROSITE" id="PS50853">
    <property type="entry name" value="FN3"/>
    <property type="match status" value="1"/>
</dbReference>
<dbReference type="CDD" id="cd00063">
    <property type="entry name" value="FN3"/>
    <property type="match status" value="1"/>
</dbReference>
<dbReference type="InParanoid" id="A0A4W3I0C5"/>
<reference evidence="3" key="3">
    <citation type="journal article" date="2014" name="Nature">
        <title>Elephant shark genome provides unique insights into gnathostome evolution.</title>
        <authorList>
            <consortium name="International Elephant Shark Genome Sequencing Consortium"/>
            <person name="Venkatesh B."/>
            <person name="Lee A.P."/>
            <person name="Ravi V."/>
            <person name="Maurya A.K."/>
            <person name="Lian M.M."/>
            <person name="Swann J.B."/>
            <person name="Ohta Y."/>
            <person name="Flajnik M.F."/>
            <person name="Sutoh Y."/>
            <person name="Kasahara M."/>
            <person name="Hoon S."/>
            <person name="Gangu V."/>
            <person name="Roy S.W."/>
            <person name="Irimia M."/>
            <person name="Korzh V."/>
            <person name="Kondrychyn I."/>
            <person name="Lim Z.W."/>
            <person name="Tay B.H."/>
            <person name="Tohari S."/>
            <person name="Kong K.W."/>
            <person name="Ho S."/>
            <person name="Lorente-Galdos B."/>
            <person name="Quilez J."/>
            <person name="Marques-Bonet T."/>
            <person name="Raney B.J."/>
            <person name="Ingham P.W."/>
            <person name="Tay A."/>
            <person name="Hillier L.W."/>
            <person name="Minx P."/>
            <person name="Boehm T."/>
            <person name="Wilson R.K."/>
            <person name="Brenner S."/>
            <person name="Warren W.C."/>
        </authorList>
    </citation>
    <scope>NUCLEOTIDE SEQUENCE [LARGE SCALE GENOMIC DNA]</scope>
</reference>
<protein>
    <recommendedName>
        <fullName evidence="1">Fibronectin type-III domain-containing protein</fullName>
    </recommendedName>
</protein>
<dbReference type="InterPro" id="IPR036116">
    <property type="entry name" value="FN3_sf"/>
</dbReference>
<sequence>MVTSFWMLPSGPTIISLASNASSFIIAEWTSVVGADCYILKVKSKASSHTWTFYDTKGIATNLRPATIYNVVVSAANSAGVGNPSRMKQVVTSKLY</sequence>
<keyword evidence="3" id="KW-1185">Reference proteome</keyword>
<proteinExistence type="predicted"/>
<dbReference type="Ensembl" id="ENSCMIT00000022519.1">
    <property type="protein sequence ID" value="ENSCMIP00000022132.1"/>
    <property type="gene ID" value="ENSCMIG00000010035.1"/>
</dbReference>
<organism evidence="2 3">
    <name type="scientific">Callorhinchus milii</name>
    <name type="common">Ghost shark</name>
    <dbReference type="NCBI Taxonomy" id="7868"/>
    <lineage>
        <taxon>Eukaryota</taxon>
        <taxon>Metazoa</taxon>
        <taxon>Chordata</taxon>
        <taxon>Craniata</taxon>
        <taxon>Vertebrata</taxon>
        <taxon>Chondrichthyes</taxon>
        <taxon>Holocephali</taxon>
        <taxon>Chimaeriformes</taxon>
        <taxon>Callorhinchidae</taxon>
        <taxon>Callorhinchus</taxon>
    </lineage>
</organism>
<dbReference type="SUPFAM" id="SSF49265">
    <property type="entry name" value="Fibronectin type III"/>
    <property type="match status" value="1"/>
</dbReference>
<evidence type="ECO:0000313" key="2">
    <source>
        <dbReference type="Ensembl" id="ENSCMIP00000022132.1"/>
    </source>
</evidence>
<evidence type="ECO:0000313" key="3">
    <source>
        <dbReference type="Proteomes" id="UP000314986"/>
    </source>
</evidence>
<name>A0A4W3I0C5_CALMI</name>
<dbReference type="Proteomes" id="UP000314986">
    <property type="component" value="Unassembled WGS sequence"/>
</dbReference>
<reference evidence="2" key="4">
    <citation type="submission" date="2025-08" db="UniProtKB">
        <authorList>
            <consortium name="Ensembl"/>
        </authorList>
    </citation>
    <scope>IDENTIFICATION</scope>
</reference>
<reference evidence="2" key="5">
    <citation type="submission" date="2025-09" db="UniProtKB">
        <authorList>
            <consortium name="Ensembl"/>
        </authorList>
    </citation>
    <scope>IDENTIFICATION</scope>
</reference>
<dbReference type="InterPro" id="IPR003961">
    <property type="entry name" value="FN3_dom"/>
</dbReference>
<reference evidence="3" key="2">
    <citation type="journal article" date="2007" name="PLoS Biol.">
        <title>Survey sequencing and comparative analysis of the elephant shark (Callorhinchus milii) genome.</title>
        <authorList>
            <person name="Venkatesh B."/>
            <person name="Kirkness E.F."/>
            <person name="Loh Y.H."/>
            <person name="Halpern A.L."/>
            <person name="Lee A.P."/>
            <person name="Johnson J."/>
            <person name="Dandona N."/>
            <person name="Viswanathan L.D."/>
            <person name="Tay A."/>
            <person name="Venter J.C."/>
            <person name="Strausberg R.L."/>
            <person name="Brenner S."/>
        </authorList>
    </citation>
    <scope>NUCLEOTIDE SEQUENCE [LARGE SCALE GENOMIC DNA]</scope>
</reference>
<dbReference type="SMART" id="SM00060">
    <property type="entry name" value="FN3"/>
    <property type="match status" value="1"/>
</dbReference>
<dbReference type="InterPro" id="IPR013783">
    <property type="entry name" value="Ig-like_fold"/>
</dbReference>
<evidence type="ECO:0000259" key="1">
    <source>
        <dbReference type="PROSITE" id="PS50853"/>
    </source>
</evidence>
<dbReference type="AlphaFoldDB" id="A0A4W3I0C5"/>
<reference evidence="3" key="1">
    <citation type="journal article" date="2006" name="Science">
        <title>Ancient noncoding elements conserved in the human genome.</title>
        <authorList>
            <person name="Venkatesh B."/>
            <person name="Kirkness E.F."/>
            <person name="Loh Y.H."/>
            <person name="Halpern A.L."/>
            <person name="Lee A.P."/>
            <person name="Johnson J."/>
            <person name="Dandona N."/>
            <person name="Viswanathan L.D."/>
            <person name="Tay A."/>
            <person name="Venter J.C."/>
            <person name="Strausberg R.L."/>
            <person name="Brenner S."/>
        </authorList>
    </citation>
    <scope>NUCLEOTIDE SEQUENCE [LARGE SCALE GENOMIC DNA]</scope>
</reference>
<accession>A0A4W3I0C5</accession>
<feature type="domain" description="Fibronectin type-III" evidence="1">
    <location>
        <begin position="8"/>
        <end position="95"/>
    </location>
</feature>
<dbReference type="Gene3D" id="2.60.40.10">
    <property type="entry name" value="Immunoglobulins"/>
    <property type="match status" value="1"/>
</dbReference>